<keyword evidence="2" id="KW-0479">Metal-binding</keyword>
<name>A0A941EL61_9ACTN</name>
<dbReference type="CDD" id="cd16025">
    <property type="entry name" value="PAS_like"/>
    <property type="match status" value="1"/>
</dbReference>
<dbReference type="PANTHER" id="PTHR42693">
    <property type="entry name" value="ARYLSULFATASE FAMILY MEMBER"/>
    <property type="match status" value="1"/>
</dbReference>
<keyword evidence="4" id="KW-0106">Calcium</keyword>
<evidence type="ECO:0000256" key="2">
    <source>
        <dbReference type="ARBA" id="ARBA00022723"/>
    </source>
</evidence>
<evidence type="ECO:0000259" key="5">
    <source>
        <dbReference type="Pfam" id="PF00884"/>
    </source>
</evidence>
<dbReference type="RefSeq" id="WP_212527440.1">
    <property type="nucleotide sequence ID" value="NZ_JAGSOG010000019.1"/>
</dbReference>
<dbReference type="InterPro" id="IPR050738">
    <property type="entry name" value="Sulfatase"/>
</dbReference>
<keyword evidence="7" id="KW-1185">Reference proteome</keyword>
<dbReference type="Pfam" id="PF00884">
    <property type="entry name" value="Sulfatase"/>
    <property type="match status" value="1"/>
</dbReference>
<accession>A0A941EL61</accession>
<dbReference type="AlphaFoldDB" id="A0A941EL61"/>
<dbReference type="InterPro" id="IPR017850">
    <property type="entry name" value="Alkaline_phosphatase_core_sf"/>
</dbReference>
<comment type="caution">
    <text evidence="6">The sequence shown here is derived from an EMBL/GenBank/DDBJ whole genome shotgun (WGS) entry which is preliminary data.</text>
</comment>
<dbReference type="Proteomes" id="UP000675781">
    <property type="component" value="Unassembled WGS sequence"/>
</dbReference>
<dbReference type="PANTHER" id="PTHR42693:SF43">
    <property type="entry name" value="BLL2667 PROTEIN"/>
    <property type="match status" value="1"/>
</dbReference>
<proteinExistence type="inferred from homology"/>
<dbReference type="PROSITE" id="PS00523">
    <property type="entry name" value="SULFATASE_1"/>
    <property type="match status" value="1"/>
</dbReference>
<dbReference type="GO" id="GO:0016787">
    <property type="term" value="F:hydrolase activity"/>
    <property type="evidence" value="ECO:0007669"/>
    <property type="project" value="UniProtKB-KW"/>
</dbReference>
<evidence type="ECO:0000256" key="3">
    <source>
        <dbReference type="ARBA" id="ARBA00022801"/>
    </source>
</evidence>
<keyword evidence="3" id="KW-0378">Hydrolase</keyword>
<evidence type="ECO:0000313" key="6">
    <source>
        <dbReference type="EMBL" id="MBR7832915.1"/>
    </source>
</evidence>
<dbReference type="GO" id="GO:0046872">
    <property type="term" value="F:metal ion binding"/>
    <property type="evidence" value="ECO:0007669"/>
    <property type="project" value="UniProtKB-KW"/>
</dbReference>
<feature type="domain" description="Sulfatase N-terminal" evidence="5">
    <location>
        <begin position="33"/>
        <end position="464"/>
    </location>
</feature>
<dbReference type="SUPFAM" id="SSF53649">
    <property type="entry name" value="Alkaline phosphatase-like"/>
    <property type="match status" value="1"/>
</dbReference>
<protein>
    <submittedName>
        <fullName evidence="6">Arylsulfatase</fullName>
    </submittedName>
</protein>
<dbReference type="Gene3D" id="3.30.1120.10">
    <property type="match status" value="1"/>
</dbReference>
<comment type="similarity">
    <text evidence="1">Belongs to the sulfatase family.</text>
</comment>
<evidence type="ECO:0000256" key="4">
    <source>
        <dbReference type="ARBA" id="ARBA00022837"/>
    </source>
</evidence>
<gene>
    <name evidence="6" type="ORF">KDL01_06555</name>
</gene>
<dbReference type="InterPro" id="IPR024607">
    <property type="entry name" value="Sulfatase_CS"/>
</dbReference>
<organism evidence="6 7">
    <name type="scientific">Actinospica durhamensis</name>
    <dbReference type="NCBI Taxonomy" id="1508375"/>
    <lineage>
        <taxon>Bacteria</taxon>
        <taxon>Bacillati</taxon>
        <taxon>Actinomycetota</taxon>
        <taxon>Actinomycetes</taxon>
        <taxon>Catenulisporales</taxon>
        <taxon>Actinospicaceae</taxon>
        <taxon>Actinospica</taxon>
    </lineage>
</organism>
<dbReference type="InterPro" id="IPR000917">
    <property type="entry name" value="Sulfatase_N"/>
</dbReference>
<sequence>MAVPFKGVIDIDIRDSKPDWAPFEPPRAAPGAPNVLYIVLDDVGFAALSCYGGPVETPNIERIAAAGVRYTQWHTTSLCSPTRSCLLTGRNHTRNSMACITEAAIGFPNASGTIPPENGMLSEILAERGWNTYMVGKWHLCPTDEMNLAATRRNWPSGRGFERSYGFLGAETNQWYPDLIHDNHPVDQPRTPAQGYHLTDDITDKALEFIKDGKAIAPDKPFFLYYAPGACHAPHHAPKEWIEKFKGRFDLGYEAIREKILARQKQMGIVPPDTKLPPVNPIGTPADRTGPDGLPFPELDYTRPWAELSAEERRLFARMAEVYAGFLAHADHHIGRLLDYLEETDQLENTVVVLVSDNGASGEGGPNGSVNEMKFANGVADDMSENLARLDDLGGPKTYNHYPNGWAMAFNTPFKMWKRYEFNGGTSDPCIISWPKGAPARGEVREHYHHAVDLVPTLLDLLGVDAPATIKGHVQSPFDGVSMAPGLGDPAADSPRTTQFYSMLGSRSVWHKGWKAVTTHPAVSGWGHFNDDEWQLYHTDVDRSEVSDLAARHPDKLRELVNLWFREAGANQAFPLDDRSPVEILGTPRPQLSEVRNKYVYFPGAAPVSEWQAVNTRNRSFSLGALVDVDGPEAEGVLFAMGSRFGGHALYVKDRRLHYVNNFVGIVEQKIVGDRDIPTGPNTILSASFDKQGMQPDAATGTLTIYHGDQAVGTAQIKTQLGAFAIAGASLYIGRHGGEPVTDDFPGPAPYRFTGGTLHQVNVNVSGKPYLDLEREAALMLMRE</sequence>
<dbReference type="Gene3D" id="3.40.720.10">
    <property type="entry name" value="Alkaline Phosphatase, subunit A"/>
    <property type="match status" value="1"/>
</dbReference>
<reference evidence="6" key="1">
    <citation type="submission" date="2021-04" db="EMBL/GenBank/DDBJ databases">
        <title>Genome based classification of Actinospica acidithermotolerans sp. nov., an actinobacterium isolated from an Indonesian hot spring.</title>
        <authorList>
            <person name="Kusuma A.B."/>
            <person name="Putra K.E."/>
            <person name="Nafisah S."/>
            <person name="Loh J."/>
            <person name="Nouioui I."/>
            <person name="Goodfellow M."/>
        </authorList>
    </citation>
    <scope>NUCLEOTIDE SEQUENCE</scope>
    <source>
        <strain evidence="6">CSCA 57</strain>
    </source>
</reference>
<evidence type="ECO:0000256" key="1">
    <source>
        <dbReference type="ARBA" id="ARBA00008779"/>
    </source>
</evidence>
<evidence type="ECO:0000313" key="7">
    <source>
        <dbReference type="Proteomes" id="UP000675781"/>
    </source>
</evidence>
<dbReference type="EMBL" id="JAGSOG010000019">
    <property type="protein sequence ID" value="MBR7832915.1"/>
    <property type="molecule type" value="Genomic_DNA"/>
</dbReference>